<evidence type="ECO:0000313" key="5">
    <source>
        <dbReference type="Ensembl" id="ENSCMUP00000019613.1"/>
    </source>
</evidence>
<feature type="transmembrane region" description="Helical" evidence="3">
    <location>
        <begin position="131"/>
        <end position="152"/>
    </location>
</feature>
<feature type="region of interest" description="Disordered" evidence="2">
    <location>
        <begin position="81"/>
        <end position="104"/>
    </location>
</feature>
<evidence type="ECO:0000256" key="1">
    <source>
        <dbReference type="ARBA" id="ARBA00005634"/>
    </source>
</evidence>
<evidence type="ECO:0000259" key="4">
    <source>
        <dbReference type="Pfam" id="PF04389"/>
    </source>
</evidence>
<dbReference type="Pfam" id="PF04389">
    <property type="entry name" value="Peptidase_M28"/>
    <property type="match status" value="1"/>
</dbReference>
<organism evidence="5 6">
    <name type="scientific">Corvus moneduloides</name>
    <name type="common">New Caledonian crow</name>
    <dbReference type="NCBI Taxonomy" id="1196302"/>
    <lineage>
        <taxon>Eukaryota</taxon>
        <taxon>Metazoa</taxon>
        <taxon>Chordata</taxon>
        <taxon>Craniata</taxon>
        <taxon>Vertebrata</taxon>
        <taxon>Euteleostomi</taxon>
        <taxon>Archelosauria</taxon>
        <taxon>Archosauria</taxon>
        <taxon>Dinosauria</taxon>
        <taxon>Saurischia</taxon>
        <taxon>Theropoda</taxon>
        <taxon>Coelurosauria</taxon>
        <taxon>Aves</taxon>
        <taxon>Neognathae</taxon>
        <taxon>Neoaves</taxon>
        <taxon>Telluraves</taxon>
        <taxon>Australaves</taxon>
        <taxon>Passeriformes</taxon>
        <taxon>Corvoidea</taxon>
        <taxon>Corvidae</taxon>
        <taxon>Corvus</taxon>
    </lineage>
</organism>
<dbReference type="OrthoDB" id="5841748at2759"/>
<dbReference type="SUPFAM" id="SSF52025">
    <property type="entry name" value="PA domain"/>
    <property type="match status" value="1"/>
</dbReference>
<keyword evidence="3" id="KW-0812">Transmembrane</keyword>
<dbReference type="InterPro" id="IPR046450">
    <property type="entry name" value="PA_dom_sf"/>
</dbReference>
<dbReference type="CTD" id="254827"/>
<evidence type="ECO:0000256" key="3">
    <source>
        <dbReference type="SAM" id="Phobius"/>
    </source>
</evidence>
<dbReference type="PANTHER" id="PTHR10404:SF32">
    <property type="entry name" value="INACTIVE N-ACETYLATED-ALPHA-LINKED ACIDIC DIPEPTIDASE-LIKE PROTEIN 2"/>
    <property type="match status" value="1"/>
</dbReference>
<dbReference type="Gene3D" id="3.50.30.30">
    <property type="match status" value="1"/>
</dbReference>
<evidence type="ECO:0000313" key="6">
    <source>
        <dbReference type="Proteomes" id="UP000694553"/>
    </source>
</evidence>
<accession>A0A8C3EKJ5</accession>
<dbReference type="GeneID" id="116448690"/>
<dbReference type="SUPFAM" id="SSF53187">
    <property type="entry name" value="Zn-dependent exopeptidases"/>
    <property type="match status" value="1"/>
</dbReference>
<dbReference type="InterPro" id="IPR007484">
    <property type="entry name" value="Peptidase_M28"/>
</dbReference>
<keyword evidence="6" id="KW-1185">Reference proteome</keyword>
<dbReference type="OMA" id="GYYAHKK"/>
<reference evidence="5" key="3">
    <citation type="submission" date="2025-09" db="UniProtKB">
        <authorList>
            <consortium name="Ensembl"/>
        </authorList>
    </citation>
    <scope>IDENTIFICATION</scope>
</reference>
<dbReference type="InterPro" id="IPR036757">
    <property type="entry name" value="TFR-like_dimer_dom_sf"/>
</dbReference>
<dbReference type="PANTHER" id="PTHR10404">
    <property type="entry name" value="N-ACETYLATED-ALPHA-LINKED ACIDIC DIPEPTIDASE"/>
    <property type="match status" value="1"/>
</dbReference>
<dbReference type="Proteomes" id="UP000694553">
    <property type="component" value="Unassembled WGS sequence"/>
</dbReference>
<dbReference type="SUPFAM" id="SSF47672">
    <property type="entry name" value="Transferrin receptor-like dimerisation domain"/>
    <property type="match status" value="1"/>
</dbReference>
<name>A0A8C3EKJ5_CORMO</name>
<dbReference type="Gene3D" id="1.20.930.40">
    <property type="entry name" value="Transferrin receptor-like, dimerisation domain"/>
    <property type="match status" value="1"/>
</dbReference>
<dbReference type="Ensembl" id="ENSCMUT00000021077.2">
    <property type="protein sequence ID" value="ENSCMUP00000019613.1"/>
    <property type="gene ID" value="ENSCMUG00000012112.2"/>
</dbReference>
<dbReference type="Gene3D" id="3.40.630.10">
    <property type="entry name" value="Zn peptidases"/>
    <property type="match status" value="1"/>
</dbReference>
<dbReference type="AlphaFoldDB" id="A0A8C3EKJ5"/>
<proteinExistence type="inferred from homology"/>
<keyword evidence="3" id="KW-1133">Transmembrane helix</keyword>
<evidence type="ECO:0000256" key="2">
    <source>
        <dbReference type="SAM" id="MobiDB-lite"/>
    </source>
</evidence>
<reference evidence="5" key="2">
    <citation type="submission" date="2025-08" db="UniProtKB">
        <authorList>
            <consortium name="Ensembl"/>
        </authorList>
    </citation>
    <scope>IDENTIFICATION</scope>
</reference>
<comment type="similarity">
    <text evidence="1">Belongs to the peptidase M28 family. M28B subfamily.</text>
</comment>
<gene>
    <name evidence="5" type="primary">NAALADL2</name>
</gene>
<dbReference type="FunFam" id="3.40.630.10:FF:000101">
    <property type="entry name" value="N-acetylated alpha-linked acidic dipeptidase like 1"/>
    <property type="match status" value="1"/>
</dbReference>
<dbReference type="InterPro" id="IPR039373">
    <property type="entry name" value="Peptidase_M28B"/>
</dbReference>
<sequence length="800" mass="88549">MQEFQTRNPADCDVSLLLLSDKKMAYHKVNADQRAQGHSPYLDNDELQATALELEWDMEKELEEPGFDHFRLDGAAQRHLGNSQSPDLDLEPIQPSSSPKGRFQRLQEDPDYISHYTRQAPKSNRCSFFRILKVFCTALILFIFGIVIGYYARKKCPSPPTPPEPNNPHIYHEILKEIKAENIQQIYRDLLQFPREDDADIAMKILGQWRSQGLEDVGLVNYSVLLDLPGPSSNTVTLQNSGECFYPSGQQCSRDPKTLDSQDLLYSYAAYSAKGTLEAELVDVQYGTMQDLIQIQAITNVTKKIALLKLGQSPLLYKLSLLEDAGFGGVLLYTDPCDLPKTADLADKAFMVSLNSRGDPSTPGYASIDGSYRQNRLNLTTLLVQPISAVLARKLVSPPEDTAQKDRCTPLQLPATGKKTISLNIQSVTTYKTISNVIGYLKGAVFPDRYVVVGSHHSSLKGYGGQGWASSTAVITALLQALMAEVKRGWRPDRTVVFCSWGGTAFGNIGSYEWAEDLKNVLQRNVVAYVSLHNPVTGNSTLHPVASPSLQQLAAESQGFNCVEKTRCPGSNVSSVQIQGDSDYFINHLGVPATQFSYEDIKASENSSFLSEALFPVHATKTEELDPSFSLHETIAKLTGQVTLQIATDPVLPFNALDIALEVQNNLKGDEAGIPQLLAVASRLRDTAELFQSDEMRPANDPKERAPVRVRMLNDVLQGLEKSFLVHRAPPGLYRNILYRLDDRTSQFSVLLEALEHCKLHQSNETIQAALSEVLNSINSAQVYFKAGLDVFETTLAGKK</sequence>
<dbReference type="RefSeq" id="XP_031975366.1">
    <property type="nucleotide sequence ID" value="XM_032119475.1"/>
</dbReference>
<reference evidence="6" key="1">
    <citation type="submission" date="2019-10" db="EMBL/GenBank/DDBJ databases">
        <title>Corvus moneduloides (New Caledonian crow) genome, bCorMon1, primary haplotype.</title>
        <authorList>
            <person name="Rutz C."/>
            <person name="Fungtammasan C."/>
            <person name="Mountcastle J."/>
            <person name="Formenti G."/>
            <person name="Chow W."/>
            <person name="Howe K."/>
            <person name="Steele M.P."/>
            <person name="Fernandes J."/>
            <person name="Gilbert M.T.P."/>
            <person name="Fedrigo O."/>
            <person name="Jarvis E.D."/>
            <person name="Gemmell N."/>
        </authorList>
    </citation>
    <scope>NUCLEOTIDE SEQUENCE [LARGE SCALE GENOMIC DNA]</scope>
</reference>
<protein>
    <submittedName>
        <fullName evidence="5">N-acetylated alpha-linked acidic dipeptidase like 2</fullName>
    </submittedName>
</protein>
<feature type="domain" description="Peptidase M28" evidence="4">
    <location>
        <begin position="436"/>
        <end position="599"/>
    </location>
</feature>
<keyword evidence="3" id="KW-0472">Membrane</keyword>